<dbReference type="GO" id="GO:0006098">
    <property type="term" value="P:pentose-phosphate shunt"/>
    <property type="evidence" value="ECO:0007669"/>
    <property type="project" value="InterPro"/>
</dbReference>
<dbReference type="AlphaFoldDB" id="S9VP54"/>
<evidence type="ECO:0000256" key="4">
    <source>
        <dbReference type="ARBA" id="ARBA00001947"/>
    </source>
</evidence>
<dbReference type="Gene3D" id="3.20.20.70">
    <property type="entry name" value="Aldolase class I"/>
    <property type="match status" value="1"/>
</dbReference>
<dbReference type="PANTHER" id="PTHR11749">
    <property type="entry name" value="RIBULOSE-5-PHOSPHATE-3-EPIMERASE"/>
    <property type="match status" value="1"/>
</dbReference>
<protein>
    <recommendedName>
        <fullName evidence="7">ribulose-phosphate 3-epimerase</fullName>
        <ecNumber evidence="7">5.1.3.1</ecNumber>
    </recommendedName>
</protein>
<accession>S9VP54</accession>
<comment type="caution">
    <text evidence="10">The sequence shown here is derived from an EMBL/GenBank/DDBJ whole genome shotgun (WGS) entry which is preliminary data.</text>
</comment>
<dbReference type="CDD" id="cd00429">
    <property type="entry name" value="RPE"/>
    <property type="match status" value="1"/>
</dbReference>
<dbReference type="EC" id="5.1.3.1" evidence="7"/>
<dbReference type="OrthoDB" id="1927044at2759"/>
<dbReference type="Proteomes" id="UP000015354">
    <property type="component" value="Unassembled WGS sequence"/>
</dbReference>
<dbReference type="PROSITE" id="PS01085">
    <property type="entry name" value="RIBUL_P_3_EPIMER_1"/>
    <property type="match status" value="1"/>
</dbReference>
<evidence type="ECO:0000256" key="9">
    <source>
        <dbReference type="ARBA" id="ARBA00023235"/>
    </source>
</evidence>
<dbReference type="FunFam" id="3.20.20.70:FF:000171">
    <property type="entry name" value="Ribulose-phosphate 3-epimerase"/>
    <property type="match status" value="1"/>
</dbReference>
<evidence type="ECO:0000256" key="3">
    <source>
        <dbReference type="ARBA" id="ARBA00001941"/>
    </source>
</evidence>
<comment type="cofactor">
    <cofactor evidence="5">
        <name>Fe(2+)</name>
        <dbReference type="ChEBI" id="CHEBI:29033"/>
    </cofactor>
</comment>
<dbReference type="PROSITE" id="PS01086">
    <property type="entry name" value="RIBUL_P_3_EPIMER_2"/>
    <property type="match status" value="1"/>
</dbReference>
<dbReference type="InterPro" id="IPR013785">
    <property type="entry name" value="Aldolase_TIM"/>
</dbReference>
<dbReference type="InterPro" id="IPR011060">
    <property type="entry name" value="RibuloseP-bd_barrel"/>
</dbReference>
<comment type="catalytic activity">
    <reaction evidence="1">
        <text>D-ribulose 5-phosphate = D-xylulose 5-phosphate</text>
        <dbReference type="Rhea" id="RHEA:13677"/>
        <dbReference type="ChEBI" id="CHEBI:57737"/>
        <dbReference type="ChEBI" id="CHEBI:58121"/>
        <dbReference type="EC" id="5.1.3.1"/>
    </reaction>
</comment>
<dbReference type="Pfam" id="PF00834">
    <property type="entry name" value="Ribul_P_3_epim"/>
    <property type="match status" value="1"/>
</dbReference>
<evidence type="ECO:0000256" key="6">
    <source>
        <dbReference type="ARBA" id="ARBA00009541"/>
    </source>
</evidence>
<evidence type="ECO:0000313" key="11">
    <source>
        <dbReference type="Proteomes" id="UP000015354"/>
    </source>
</evidence>
<name>S9VP54_9TRYP</name>
<sequence length="319" mass="34650">MNPFFLLRQFSVSCTPRFLIYKNTRQLKKKENKKTVLITVSYPLCAILFLSRALFHLQIRIEETRKKTVTTTMTGFDHQDRSTFLNLASPLQAIISPSILASNFARLEEECRSVLPTAQWLHVDVMDGHFVPNISIGPCVVESLRRCSPHWFLDVHLMVSAPAQWVAAMAAAGASQYTLHLEATDDAAGVCRAVRAAGMQVGVALKPGTEVTPLLLQLLDDGLVDMVLIMTVEPGFGGQSFMHAVLPKVTALRQRYANLSIEVDGGLSAQTIEAAAAAGANVIVAGTSVFKAADRAAEIGVLKACVEKHIAAGLQQQKL</sequence>
<dbReference type="EMBL" id="ATMH01004864">
    <property type="protein sequence ID" value="EPY28821.1"/>
    <property type="molecule type" value="Genomic_DNA"/>
</dbReference>
<evidence type="ECO:0000256" key="1">
    <source>
        <dbReference type="ARBA" id="ARBA00001782"/>
    </source>
</evidence>
<dbReference type="InterPro" id="IPR026019">
    <property type="entry name" value="Ribul_P_3_epim"/>
</dbReference>
<dbReference type="SUPFAM" id="SSF51366">
    <property type="entry name" value="Ribulose-phoshate binding barrel"/>
    <property type="match status" value="1"/>
</dbReference>
<comment type="similarity">
    <text evidence="6">Belongs to the ribulose-phosphate 3-epimerase family.</text>
</comment>
<gene>
    <name evidence="10" type="ORF">STCU_04864</name>
</gene>
<dbReference type="NCBIfam" id="NF004076">
    <property type="entry name" value="PRK05581.1-4"/>
    <property type="match status" value="1"/>
</dbReference>
<keyword evidence="8" id="KW-0479">Metal-binding</keyword>
<comment type="cofactor">
    <cofactor evidence="3">
        <name>Co(2+)</name>
        <dbReference type="ChEBI" id="CHEBI:48828"/>
    </cofactor>
</comment>
<dbReference type="GO" id="GO:0005975">
    <property type="term" value="P:carbohydrate metabolic process"/>
    <property type="evidence" value="ECO:0007669"/>
    <property type="project" value="InterPro"/>
</dbReference>
<evidence type="ECO:0000256" key="5">
    <source>
        <dbReference type="ARBA" id="ARBA00001954"/>
    </source>
</evidence>
<evidence type="ECO:0000256" key="7">
    <source>
        <dbReference type="ARBA" id="ARBA00013188"/>
    </source>
</evidence>
<dbReference type="InterPro" id="IPR000056">
    <property type="entry name" value="Ribul_P_3_epim-like"/>
</dbReference>
<dbReference type="HAMAP" id="MF_02227">
    <property type="entry name" value="RPE"/>
    <property type="match status" value="1"/>
</dbReference>
<comment type="cofactor">
    <cofactor evidence="2">
        <name>Mn(2+)</name>
        <dbReference type="ChEBI" id="CHEBI:29035"/>
    </cofactor>
</comment>
<evidence type="ECO:0000256" key="8">
    <source>
        <dbReference type="ARBA" id="ARBA00022723"/>
    </source>
</evidence>
<dbReference type="GO" id="GO:0046872">
    <property type="term" value="F:metal ion binding"/>
    <property type="evidence" value="ECO:0007669"/>
    <property type="project" value="UniProtKB-KW"/>
</dbReference>
<organism evidence="10 11">
    <name type="scientific">Strigomonas culicis</name>
    <dbReference type="NCBI Taxonomy" id="28005"/>
    <lineage>
        <taxon>Eukaryota</taxon>
        <taxon>Discoba</taxon>
        <taxon>Euglenozoa</taxon>
        <taxon>Kinetoplastea</taxon>
        <taxon>Metakinetoplastina</taxon>
        <taxon>Trypanosomatida</taxon>
        <taxon>Trypanosomatidae</taxon>
        <taxon>Strigomonadinae</taxon>
        <taxon>Strigomonas</taxon>
    </lineage>
</organism>
<proteinExistence type="inferred from homology"/>
<dbReference type="GO" id="GO:0004750">
    <property type="term" value="F:D-ribulose-phosphate 3-epimerase activity"/>
    <property type="evidence" value="ECO:0007669"/>
    <property type="project" value="UniProtKB-EC"/>
</dbReference>
<evidence type="ECO:0000256" key="2">
    <source>
        <dbReference type="ARBA" id="ARBA00001936"/>
    </source>
</evidence>
<dbReference type="GO" id="GO:0005737">
    <property type="term" value="C:cytoplasm"/>
    <property type="evidence" value="ECO:0007669"/>
    <property type="project" value="UniProtKB-ARBA"/>
</dbReference>
<keyword evidence="9" id="KW-0413">Isomerase</keyword>
<keyword evidence="11" id="KW-1185">Reference proteome</keyword>
<comment type="cofactor">
    <cofactor evidence="4">
        <name>Zn(2+)</name>
        <dbReference type="ChEBI" id="CHEBI:29105"/>
    </cofactor>
</comment>
<evidence type="ECO:0000313" key="10">
    <source>
        <dbReference type="EMBL" id="EPY28821.1"/>
    </source>
</evidence>
<reference evidence="10 11" key="1">
    <citation type="journal article" date="2013" name="PLoS ONE">
        <title>Predicting the Proteins of Angomonas deanei, Strigomonas culicis and Their Respective Endosymbionts Reveals New Aspects of the Trypanosomatidae Family.</title>
        <authorList>
            <person name="Motta M.C."/>
            <person name="Martins A.C."/>
            <person name="de Souza S.S."/>
            <person name="Catta-Preta C.M."/>
            <person name="Silva R."/>
            <person name="Klein C.C."/>
            <person name="de Almeida L.G."/>
            <person name="de Lima Cunha O."/>
            <person name="Ciapina L.P."/>
            <person name="Brocchi M."/>
            <person name="Colabardini A.C."/>
            <person name="de Araujo Lima B."/>
            <person name="Machado C.R."/>
            <person name="de Almeida Soares C.M."/>
            <person name="Probst C.M."/>
            <person name="de Menezes C.B."/>
            <person name="Thompson C.E."/>
            <person name="Bartholomeu D.C."/>
            <person name="Gradia D.F."/>
            <person name="Pavoni D.P."/>
            <person name="Grisard E.C."/>
            <person name="Fantinatti-Garboggini F."/>
            <person name="Marchini F.K."/>
            <person name="Rodrigues-Luiz G.F."/>
            <person name="Wagner G."/>
            <person name="Goldman G.H."/>
            <person name="Fietto J.L."/>
            <person name="Elias M.C."/>
            <person name="Goldman M.H."/>
            <person name="Sagot M.F."/>
            <person name="Pereira M."/>
            <person name="Stoco P.H."/>
            <person name="de Mendonca-Neto R.P."/>
            <person name="Teixeira S.M."/>
            <person name="Maciel T.E."/>
            <person name="de Oliveira Mendes T.A."/>
            <person name="Urmenyi T.P."/>
            <person name="de Souza W."/>
            <person name="Schenkman S."/>
            <person name="de Vasconcelos A.T."/>
        </authorList>
    </citation>
    <scope>NUCLEOTIDE SEQUENCE [LARGE SCALE GENOMIC DNA]</scope>
</reference>